<organism evidence="3 4">
    <name type="scientific">Parthenolecanium corni</name>
    <dbReference type="NCBI Taxonomy" id="536013"/>
    <lineage>
        <taxon>Eukaryota</taxon>
        <taxon>Metazoa</taxon>
        <taxon>Ecdysozoa</taxon>
        <taxon>Arthropoda</taxon>
        <taxon>Hexapoda</taxon>
        <taxon>Insecta</taxon>
        <taxon>Pterygota</taxon>
        <taxon>Neoptera</taxon>
        <taxon>Paraneoptera</taxon>
        <taxon>Hemiptera</taxon>
        <taxon>Sternorrhyncha</taxon>
        <taxon>Coccoidea</taxon>
        <taxon>Coccidae</taxon>
        <taxon>Parthenolecanium</taxon>
    </lineage>
</organism>
<evidence type="ECO:0000256" key="1">
    <source>
        <dbReference type="ARBA" id="ARBA00023157"/>
    </source>
</evidence>
<dbReference type="InterPro" id="IPR013162">
    <property type="entry name" value="CD80_C2-set"/>
</dbReference>
<comment type="caution">
    <text evidence="3">The sequence shown here is derived from an EMBL/GenBank/DDBJ whole genome shotgun (WGS) entry which is preliminary data.</text>
</comment>
<dbReference type="PROSITE" id="PS50835">
    <property type="entry name" value="IG_LIKE"/>
    <property type="match status" value="1"/>
</dbReference>
<accession>A0AAN9T565</accession>
<dbReference type="InterPro" id="IPR007110">
    <property type="entry name" value="Ig-like_dom"/>
</dbReference>
<proteinExistence type="predicted"/>
<dbReference type="AlphaFoldDB" id="A0AAN9T565"/>
<dbReference type="InterPro" id="IPR013783">
    <property type="entry name" value="Ig-like_fold"/>
</dbReference>
<dbReference type="Proteomes" id="UP001367676">
    <property type="component" value="Unassembled WGS sequence"/>
</dbReference>
<evidence type="ECO:0000259" key="2">
    <source>
        <dbReference type="PROSITE" id="PS50835"/>
    </source>
</evidence>
<dbReference type="InterPro" id="IPR036179">
    <property type="entry name" value="Ig-like_dom_sf"/>
</dbReference>
<evidence type="ECO:0000313" key="4">
    <source>
        <dbReference type="Proteomes" id="UP001367676"/>
    </source>
</evidence>
<name>A0AAN9T565_9HEMI</name>
<dbReference type="SUPFAM" id="SSF48726">
    <property type="entry name" value="Immunoglobulin"/>
    <property type="match status" value="1"/>
</dbReference>
<reference evidence="3 4" key="1">
    <citation type="submission" date="2024-03" db="EMBL/GenBank/DDBJ databases">
        <title>Adaptation during the transition from Ophiocordyceps entomopathogen to insect associate is accompanied by gene loss and intensified selection.</title>
        <authorList>
            <person name="Ward C.M."/>
            <person name="Onetto C.A."/>
            <person name="Borneman A.R."/>
        </authorList>
    </citation>
    <scope>NUCLEOTIDE SEQUENCE [LARGE SCALE GENOMIC DNA]</scope>
    <source>
        <strain evidence="3">AWRI1</strain>
        <tissue evidence="3">Single Adult Female</tissue>
    </source>
</reference>
<evidence type="ECO:0000313" key="3">
    <source>
        <dbReference type="EMBL" id="KAK7574088.1"/>
    </source>
</evidence>
<dbReference type="PANTHER" id="PTHR21261:SF15">
    <property type="entry name" value="BEATEN PATH IIIA, ISOFORM D-RELATED"/>
    <property type="match status" value="1"/>
</dbReference>
<dbReference type="PANTHER" id="PTHR21261">
    <property type="entry name" value="BEAT PROTEIN"/>
    <property type="match status" value="1"/>
</dbReference>
<dbReference type="Gene3D" id="2.60.40.10">
    <property type="entry name" value="Immunoglobulins"/>
    <property type="match status" value="1"/>
</dbReference>
<keyword evidence="1" id="KW-1015">Disulfide bond</keyword>
<keyword evidence="4" id="KW-1185">Reference proteome</keyword>
<dbReference type="Pfam" id="PF08205">
    <property type="entry name" value="C2-set_2"/>
    <property type="match status" value="1"/>
</dbReference>
<gene>
    <name evidence="3" type="ORF">V9T40_011279</name>
</gene>
<sequence>MGARWCGETAFCIGGCAKARTDISLSTLPKEGPRIYGEQKTYQIGDTINLTCTSGKSSPAAKLKWFINDNEVMPVYEEIDEVGLSKIAKSGIILTAGPEHFVNGHMLIRCQASISLGNHSVFTLPVQHNNTPIQSSSKFGYQKDALISGMYYVYCR</sequence>
<feature type="domain" description="Ig-like" evidence="2">
    <location>
        <begin position="33"/>
        <end position="113"/>
    </location>
</feature>
<protein>
    <recommendedName>
        <fullName evidence="2">Ig-like domain-containing protein</fullName>
    </recommendedName>
</protein>
<dbReference type="EMBL" id="JBBCAQ010000037">
    <property type="protein sequence ID" value="KAK7574088.1"/>
    <property type="molecule type" value="Genomic_DNA"/>
</dbReference>